<dbReference type="Proteomes" id="UP000185221">
    <property type="component" value="Unassembled WGS sequence"/>
</dbReference>
<gene>
    <name evidence="2" type="ORF">SAMN05444394_2882</name>
</gene>
<name>A0A1N6G0Z5_9BACT</name>
<reference evidence="3" key="1">
    <citation type="submission" date="2016-11" db="EMBL/GenBank/DDBJ databases">
        <authorList>
            <person name="Varghese N."/>
            <person name="Submissions S."/>
        </authorList>
    </citation>
    <scope>NUCLEOTIDE SEQUENCE [LARGE SCALE GENOMIC DNA]</scope>
    <source>
        <strain evidence="3">DSM 15292</strain>
    </source>
</reference>
<proteinExistence type="predicted"/>
<dbReference type="PANTHER" id="PTHR37691:SF1">
    <property type="entry name" value="BLR3518 PROTEIN"/>
    <property type="match status" value="1"/>
</dbReference>
<dbReference type="STRING" id="226505.SAMN05444394_2882"/>
<dbReference type="OrthoDB" id="7206705at2"/>
<dbReference type="Pfam" id="PF02635">
    <property type="entry name" value="DsrE"/>
    <property type="match status" value="1"/>
</dbReference>
<dbReference type="InterPro" id="IPR003787">
    <property type="entry name" value="Sulphur_relay_DsrE/F-like"/>
</dbReference>
<dbReference type="AlphaFoldDB" id="A0A1N6G0Z5"/>
<dbReference type="Gene3D" id="3.40.1260.10">
    <property type="entry name" value="DsrEFH-like"/>
    <property type="match status" value="1"/>
</dbReference>
<protein>
    <submittedName>
        <fullName evidence="2">Intracellular sulfur oxidation protein, DsrE/DsrF family</fullName>
    </submittedName>
</protein>
<keyword evidence="1" id="KW-0732">Signal</keyword>
<evidence type="ECO:0000313" key="2">
    <source>
        <dbReference type="EMBL" id="SIO01147.1"/>
    </source>
</evidence>
<feature type="chain" id="PRO_5013337430" evidence="1">
    <location>
        <begin position="21"/>
        <end position="178"/>
    </location>
</feature>
<organism evidence="2 3">
    <name type="scientific">Algoriphagus halophilus</name>
    <dbReference type="NCBI Taxonomy" id="226505"/>
    <lineage>
        <taxon>Bacteria</taxon>
        <taxon>Pseudomonadati</taxon>
        <taxon>Bacteroidota</taxon>
        <taxon>Cytophagia</taxon>
        <taxon>Cytophagales</taxon>
        <taxon>Cyclobacteriaceae</taxon>
        <taxon>Algoriphagus</taxon>
    </lineage>
</organism>
<feature type="signal peptide" evidence="1">
    <location>
        <begin position="1"/>
        <end position="20"/>
    </location>
</feature>
<dbReference type="SUPFAM" id="SSF75169">
    <property type="entry name" value="DsrEFH-like"/>
    <property type="match status" value="1"/>
</dbReference>
<keyword evidence="3" id="KW-1185">Reference proteome</keyword>
<dbReference type="PANTHER" id="PTHR37691">
    <property type="entry name" value="BLR3518 PROTEIN"/>
    <property type="match status" value="1"/>
</dbReference>
<accession>A0A1N6G0Z5</accession>
<sequence>MKKLLFTLIITCSVMAFIHAQGIVYPAIQGYGGVNEVPFETIKPDPTKKYHFVIEFSNRIEDKKKVSDDLDYAARMYNLHIYAGVPKENIDLAFVVFSGSTSIVLSNEEYKKRFGVENPNSELLDEFKKHGVRVIVCGQSMMKQRLDPAMIYPGIEMAVSRFTATTDLMNKGYLLFSL</sequence>
<dbReference type="InterPro" id="IPR027396">
    <property type="entry name" value="DsrEFH-like"/>
</dbReference>
<evidence type="ECO:0000256" key="1">
    <source>
        <dbReference type="SAM" id="SignalP"/>
    </source>
</evidence>
<dbReference type="RefSeq" id="WP_084560984.1">
    <property type="nucleotide sequence ID" value="NZ_FSRC01000002.1"/>
</dbReference>
<dbReference type="EMBL" id="FSRC01000002">
    <property type="protein sequence ID" value="SIO01147.1"/>
    <property type="molecule type" value="Genomic_DNA"/>
</dbReference>
<evidence type="ECO:0000313" key="3">
    <source>
        <dbReference type="Proteomes" id="UP000185221"/>
    </source>
</evidence>